<name>A0A7I7WRG4_MYCGU</name>
<feature type="domain" description="PAC" evidence="3">
    <location>
        <begin position="188"/>
        <end position="240"/>
    </location>
</feature>
<dbReference type="RefSeq" id="WP_163688936.1">
    <property type="nucleotide sequence ID" value="NZ_AP022608.1"/>
</dbReference>
<dbReference type="InterPro" id="IPR000700">
    <property type="entry name" value="PAS-assoc_C"/>
</dbReference>
<evidence type="ECO:0000313" key="4">
    <source>
        <dbReference type="EMBL" id="BBZ20074.1"/>
    </source>
</evidence>
<dbReference type="KEGG" id="mgad:MGAD_44090"/>
<dbReference type="GO" id="GO:0016791">
    <property type="term" value="F:phosphatase activity"/>
    <property type="evidence" value="ECO:0007669"/>
    <property type="project" value="TreeGrafter"/>
</dbReference>
<gene>
    <name evidence="4" type="ORF">MGAD_44090</name>
</gene>
<dbReference type="PROSITE" id="PS50112">
    <property type="entry name" value="PAS"/>
    <property type="match status" value="1"/>
</dbReference>
<dbReference type="InterPro" id="IPR003594">
    <property type="entry name" value="HATPase_dom"/>
</dbReference>
<dbReference type="Proteomes" id="UP000466187">
    <property type="component" value="Chromosome"/>
</dbReference>
<dbReference type="EMBL" id="AP022608">
    <property type="protein sequence ID" value="BBZ20074.1"/>
    <property type="molecule type" value="Genomic_DNA"/>
</dbReference>
<dbReference type="SMART" id="SM00331">
    <property type="entry name" value="PP2C_SIG"/>
    <property type="match status" value="1"/>
</dbReference>
<dbReference type="AlphaFoldDB" id="A0A7I7WRG4"/>
<dbReference type="Pfam" id="PF13426">
    <property type="entry name" value="PAS_9"/>
    <property type="match status" value="1"/>
</dbReference>
<dbReference type="InterPro" id="IPR001610">
    <property type="entry name" value="PAC"/>
</dbReference>
<feature type="domain" description="PAS" evidence="2">
    <location>
        <begin position="118"/>
        <end position="160"/>
    </location>
</feature>
<dbReference type="NCBIfam" id="TIGR00229">
    <property type="entry name" value="sensory_box"/>
    <property type="match status" value="1"/>
</dbReference>
<reference evidence="4 5" key="1">
    <citation type="journal article" date="2019" name="Emerg. Microbes Infect.">
        <title>Comprehensive subspecies identification of 175 nontuberculous mycobacteria species based on 7547 genomic profiles.</title>
        <authorList>
            <person name="Matsumoto Y."/>
            <person name="Kinjo T."/>
            <person name="Motooka D."/>
            <person name="Nabeya D."/>
            <person name="Jung N."/>
            <person name="Uechi K."/>
            <person name="Horii T."/>
            <person name="Iida T."/>
            <person name="Fujita J."/>
            <person name="Nakamura S."/>
        </authorList>
    </citation>
    <scope>NUCLEOTIDE SEQUENCE [LARGE SCALE GENOMIC DNA]</scope>
    <source>
        <strain evidence="4 5">JCM 12688</strain>
    </source>
</reference>
<dbReference type="Gene3D" id="1.10.1240.30">
    <property type="entry name" value="KaiA/RbsU domain"/>
    <property type="match status" value="1"/>
</dbReference>
<evidence type="ECO:0000256" key="1">
    <source>
        <dbReference type="ARBA" id="ARBA00022801"/>
    </source>
</evidence>
<dbReference type="CDD" id="cd00130">
    <property type="entry name" value="PAS"/>
    <property type="match status" value="1"/>
</dbReference>
<evidence type="ECO:0000313" key="5">
    <source>
        <dbReference type="Proteomes" id="UP000466187"/>
    </source>
</evidence>
<protein>
    <recommendedName>
        <fullName evidence="6">Stage II sporulation protein E</fullName>
    </recommendedName>
</protein>
<dbReference type="Pfam" id="PF07228">
    <property type="entry name" value="SpoIIE"/>
    <property type="match status" value="1"/>
</dbReference>
<dbReference type="Gene3D" id="3.60.40.10">
    <property type="entry name" value="PPM-type phosphatase domain"/>
    <property type="match status" value="1"/>
</dbReference>
<dbReference type="InterPro" id="IPR000014">
    <property type="entry name" value="PAS"/>
</dbReference>
<dbReference type="PROSITE" id="PS50113">
    <property type="entry name" value="PAC"/>
    <property type="match status" value="1"/>
</dbReference>
<dbReference type="SUPFAM" id="SSF81606">
    <property type="entry name" value="PP2C-like"/>
    <property type="match status" value="1"/>
</dbReference>
<dbReference type="InterPro" id="IPR036890">
    <property type="entry name" value="HATPase_C_sf"/>
</dbReference>
<dbReference type="InterPro" id="IPR052016">
    <property type="entry name" value="Bact_Sigma-Reg"/>
</dbReference>
<dbReference type="Pfam" id="PF13581">
    <property type="entry name" value="HATPase_c_2"/>
    <property type="match status" value="1"/>
</dbReference>
<dbReference type="Pfam" id="PF08673">
    <property type="entry name" value="RsbU_N"/>
    <property type="match status" value="1"/>
</dbReference>
<dbReference type="InterPro" id="IPR035965">
    <property type="entry name" value="PAS-like_dom_sf"/>
</dbReference>
<dbReference type="SUPFAM" id="SSF55785">
    <property type="entry name" value="PYP-like sensor domain (PAS domain)"/>
    <property type="match status" value="1"/>
</dbReference>
<organism evidence="4 5">
    <name type="scientific">Mycolicibacterium gadium</name>
    <name type="common">Mycobacterium gadium</name>
    <dbReference type="NCBI Taxonomy" id="1794"/>
    <lineage>
        <taxon>Bacteria</taxon>
        <taxon>Bacillati</taxon>
        <taxon>Actinomycetota</taxon>
        <taxon>Actinomycetes</taxon>
        <taxon>Mycobacteriales</taxon>
        <taxon>Mycobacteriaceae</taxon>
        <taxon>Mycolicibacterium</taxon>
    </lineage>
</organism>
<accession>A0A7I7WRG4</accession>
<dbReference type="InterPro" id="IPR014787">
    <property type="entry name" value="PSer_Pase_RsbU_N"/>
</dbReference>
<dbReference type="SUPFAM" id="SSF55874">
    <property type="entry name" value="ATPase domain of HSP90 chaperone/DNA topoisomerase II/histidine kinase"/>
    <property type="match status" value="1"/>
</dbReference>
<evidence type="ECO:0000259" key="2">
    <source>
        <dbReference type="PROSITE" id="PS50112"/>
    </source>
</evidence>
<sequence>MVRQEKAGPTDDPAAGDFYAQYAAALTEYVCSGAETSLAVGHELGRRALGERMSILEIIENHARLVVKIKQDMAIDPDAPLQFLLQVLAALDVATRGFLDGARRYEQQRARAEDLADRDEFRDALVNSLQEGFYVADHTGAIVEINEAFVDITGYDPDGLPYRAPYPWVTDETATNQRLSALREHGSIATDTAIRHRDGTVRWVAISINAVRGQRTDYYAYVGTIRDVTATHAVAERERAVARLATAVSVARNVDEVLSAALTQSRSRLDTQRLLAVVWPQGEGDPVVHTAGEPAVSNWRDLDEDWRRTLDDARDWLPLTVTPVGAAPSEGTTRGFVAVTSGARDVVVCLEHRIPRRVSDEDRQLVMALFGHISLAMQHVRQFEIARETSLTLQRSLLPATTLPVGCAVRYEPAVAPLEVGGDFYDVLPIGGNRIGIIVGDCVGRGLAAAAVMGQLRASTRALLLTSAEPARVLEQLDSVAELIPDAFCATVFVAVADLDSQTLHYSSAGHVPPVLDSGAERPELLTDGHSVPLAVHRDEPRPQASRSLTAGSTLLLYTDGLVERRDKAIDEQIDRAAEVVSETVDLPVEAVADEILRRLAPEGGYDDDVAIVVYRCPPSALLIDDEAAPRLLSDVRHRLADWLRTHHVESPLADDIILVVNEACSNCVEHAYRGQDSGRMRVEAEVRDGEVRVGVVDSGSWKTPPADPGTRGRGLPLISSVSDHVDVVGTDDGTSVQMSFRLPTTERLLSAPASR</sequence>
<dbReference type="Gene3D" id="3.30.565.10">
    <property type="entry name" value="Histidine kinase-like ATPase, C-terminal domain"/>
    <property type="match status" value="1"/>
</dbReference>
<dbReference type="SMART" id="SM00086">
    <property type="entry name" value="PAC"/>
    <property type="match status" value="1"/>
</dbReference>
<proteinExistence type="predicted"/>
<dbReference type="CDD" id="cd16936">
    <property type="entry name" value="HATPase_RsbW-like"/>
    <property type="match status" value="1"/>
</dbReference>
<dbReference type="PANTHER" id="PTHR43156:SF2">
    <property type="entry name" value="STAGE II SPORULATION PROTEIN E"/>
    <property type="match status" value="1"/>
</dbReference>
<dbReference type="InterPro" id="IPR001932">
    <property type="entry name" value="PPM-type_phosphatase-like_dom"/>
</dbReference>
<evidence type="ECO:0000259" key="3">
    <source>
        <dbReference type="PROSITE" id="PS50113"/>
    </source>
</evidence>
<keyword evidence="1" id="KW-0378">Hydrolase</keyword>
<dbReference type="Gene3D" id="3.30.450.20">
    <property type="entry name" value="PAS domain"/>
    <property type="match status" value="1"/>
</dbReference>
<dbReference type="PANTHER" id="PTHR43156">
    <property type="entry name" value="STAGE II SPORULATION PROTEIN E-RELATED"/>
    <property type="match status" value="1"/>
</dbReference>
<dbReference type="InterPro" id="IPR017944">
    <property type="entry name" value="KaiA/RbsU_helical_domain_sf"/>
</dbReference>
<evidence type="ECO:0008006" key="6">
    <source>
        <dbReference type="Google" id="ProtNLM"/>
    </source>
</evidence>
<dbReference type="InterPro" id="IPR036457">
    <property type="entry name" value="PPM-type-like_dom_sf"/>
</dbReference>